<dbReference type="Proteomes" id="UP000823750">
    <property type="component" value="Unassembled WGS sequence"/>
</dbReference>
<reference evidence="1" key="2">
    <citation type="journal article" date="2021" name="PeerJ">
        <title>Extensive microbial diversity within the chicken gut microbiome revealed by metagenomics and culture.</title>
        <authorList>
            <person name="Gilroy R."/>
            <person name="Ravi A."/>
            <person name="Getino M."/>
            <person name="Pursley I."/>
            <person name="Horton D.L."/>
            <person name="Alikhan N.F."/>
            <person name="Baker D."/>
            <person name="Gharbi K."/>
            <person name="Hall N."/>
            <person name="Watson M."/>
            <person name="Adriaenssens E.M."/>
            <person name="Foster-Nyarko E."/>
            <person name="Jarju S."/>
            <person name="Secka A."/>
            <person name="Antonio M."/>
            <person name="Oren A."/>
            <person name="Chaudhuri R.R."/>
            <person name="La Ragione R."/>
            <person name="Hildebrand F."/>
            <person name="Pallen M.J."/>
        </authorList>
    </citation>
    <scope>NUCLEOTIDE SEQUENCE</scope>
    <source>
        <strain evidence="1">B2-16538</strain>
    </source>
</reference>
<organism evidence="1 2">
    <name type="scientific">Candidatus Cryptobacteroides excrementavium</name>
    <dbReference type="NCBI Taxonomy" id="2840759"/>
    <lineage>
        <taxon>Bacteria</taxon>
        <taxon>Pseudomonadati</taxon>
        <taxon>Bacteroidota</taxon>
        <taxon>Bacteroidia</taxon>
        <taxon>Bacteroidales</taxon>
        <taxon>Candidatus Cryptobacteroides</taxon>
    </lineage>
</organism>
<gene>
    <name evidence="1" type="ORF">IAB78_03850</name>
</gene>
<dbReference type="Pfam" id="PF07610">
    <property type="entry name" value="DUF1573"/>
    <property type="match status" value="1"/>
</dbReference>
<dbReference type="AlphaFoldDB" id="A0A9D9NRN6"/>
<dbReference type="PANTHER" id="PTHR37833:SF1">
    <property type="entry name" value="SIGNAL PEPTIDE PROTEIN"/>
    <property type="match status" value="1"/>
</dbReference>
<reference evidence="1" key="1">
    <citation type="submission" date="2020-10" db="EMBL/GenBank/DDBJ databases">
        <authorList>
            <person name="Gilroy R."/>
        </authorList>
    </citation>
    <scope>NUCLEOTIDE SEQUENCE</scope>
    <source>
        <strain evidence="1">B2-16538</strain>
    </source>
</reference>
<dbReference type="EMBL" id="JADILX010000068">
    <property type="protein sequence ID" value="MBO8485541.1"/>
    <property type="molecule type" value="Genomic_DNA"/>
</dbReference>
<evidence type="ECO:0000313" key="1">
    <source>
        <dbReference type="EMBL" id="MBO8485541.1"/>
    </source>
</evidence>
<dbReference type="InterPro" id="IPR011467">
    <property type="entry name" value="DUF1573"/>
</dbReference>
<sequence>MVVYFLNDSAMAAVSGIRTCVALIAVAVCCIPASAGSIPVVFDSVSHDFGTIMEKDGPVSHTFTFTNVSETPFVIEDVLSSCGCIVSACSMEPVSPGGRGSVEVVFDPSGRTDRFHKSVRVVADGGRTVISLSLKGKVIFPMIRYPR</sequence>
<proteinExistence type="predicted"/>
<dbReference type="InterPro" id="IPR013783">
    <property type="entry name" value="Ig-like_fold"/>
</dbReference>
<dbReference type="Gene3D" id="2.60.40.10">
    <property type="entry name" value="Immunoglobulins"/>
    <property type="match status" value="1"/>
</dbReference>
<name>A0A9D9NRN6_9BACT</name>
<protein>
    <submittedName>
        <fullName evidence="1">DUF1573 domain-containing protein</fullName>
    </submittedName>
</protein>
<dbReference type="PANTHER" id="PTHR37833">
    <property type="entry name" value="LIPOPROTEIN-RELATED"/>
    <property type="match status" value="1"/>
</dbReference>
<evidence type="ECO:0000313" key="2">
    <source>
        <dbReference type="Proteomes" id="UP000823750"/>
    </source>
</evidence>
<comment type="caution">
    <text evidence="1">The sequence shown here is derived from an EMBL/GenBank/DDBJ whole genome shotgun (WGS) entry which is preliminary data.</text>
</comment>
<accession>A0A9D9NRN6</accession>